<protein>
    <submittedName>
        <fullName evidence="6">GT23 domain-containing protein</fullName>
    </submittedName>
</protein>
<dbReference type="InterPro" id="IPR045573">
    <property type="entry name" value="Fut8_N_cat"/>
</dbReference>
<evidence type="ECO:0000256" key="1">
    <source>
        <dbReference type="ARBA" id="ARBA00022676"/>
    </source>
</evidence>
<organism evidence="5 6">
    <name type="scientific">Meloidogyne hapla</name>
    <name type="common">Root-knot nematode worm</name>
    <dbReference type="NCBI Taxonomy" id="6305"/>
    <lineage>
        <taxon>Eukaryota</taxon>
        <taxon>Metazoa</taxon>
        <taxon>Ecdysozoa</taxon>
        <taxon>Nematoda</taxon>
        <taxon>Chromadorea</taxon>
        <taxon>Rhabditida</taxon>
        <taxon>Tylenchina</taxon>
        <taxon>Tylenchomorpha</taxon>
        <taxon>Tylenchoidea</taxon>
        <taxon>Meloidogynidae</taxon>
        <taxon>Meloidogyninae</taxon>
        <taxon>Meloidogyne</taxon>
    </lineage>
</organism>
<dbReference type="PANTHER" id="PTHR13132:SF29">
    <property type="entry name" value="ALPHA-(1,6)-FUCOSYLTRANSFERASE"/>
    <property type="match status" value="1"/>
</dbReference>
<evidence type="ECO:0000256" key="2">
    <source>
        <dbReference type="ARBA" id="ARBA00022679"/>
    </source>
</evidence>
<evidence type="ECO:0000313" key="6">
    <source>
        <dbReference type="WBParaSite" id="MhA1_Contig717.frz3.gene5"/>
    </source>
</evidence>
<reference evidence="6" key="1">
    <citation type="submission" date="2016-11" db="UniProtKB">
        <authorList>
            <consortium name="WormBaseParasite"/>
        </authorList>
    </citation>
    <scope>IDENTIFICATION</scope>
</reference>
<dbReference type="WBParaSite" id="MhA1_Contig717.frz3.gene5">
    <property type="protein sequence ID" value="MhA1_Contig717.frz3.gene5"/>
    <property type="gene ID" value="MhA1_Contig717.frz3.gene5"/>
</dbReference>
<dbReference type="PROSITE" id="PS51659">
    <property type="entry name" value="GT23"/>
    <property type="match status" value="1"/>
</dbReference>
<evidence type="ECO:0000259" key="4">
    <source>
        <dbReference type="PROSITE" id="PS51659"/>
    </source>
</evidence>
<comment type="similarity">
    <text evidence="3">Belongs to the glycosyltransferase 23 family.</text>
</comment>
<dbReference type="Gene3D" id="3.40.50.11350">
    <property type="match status" value="1"/>
</dbReference>
<sequence>MDEPYQNNSNYQLISNCTKQRKLFIAADQSVLEDVLKEVNIKWGNKYEIYHGKHFEQKSKEALVEILAITRILAKCQFVVCTFSSNACRLIYEVMQTVQGDASENVHSLDYFYSEYWMDKEMEAIAEYKPTPGNIKIKITEKYYRGLSFYYHGSFKINRKTPF</sequence>
<evidence type="ECO:0000313" key="5">
    <source>
        <dbReference type="Proteomes" id="UP000095281"/>
    </source>
</evidence>
<dbReference type="InterPro" id="IPR027350">
    <property type="entry name" value="GT23_dom"/>
</dbReference>
<accession>A0A1I8BXH8</accession>
<name>A0A1I8BXH8_MELHA</name>
<evidence type="ECO:0000256" key="3">
    <source>
        <dbReference type="PROSITE-ProRule" id="PRU00992"/>
    </source>
</evidence>
<keyword evidence="2 3" id="KW-0808">Transferase</keyword>
<dbReference type="GO" id="GO:0046921">
    <property type="term" value="F:alpha-(1-&gt;6)-fucosyltransferase activity"/>
    <property type="evidence" value="ECO:0007669"/>
    <property type="project" value="TreeGrafter"/>
</dbReference>
<dbReference type="Proteomes" id="UP000095281">
    <property type="component" value="Unplaced"/>
</dbReference>
<dbReference type="PANTHER" id="PTHR13132">
    <property type="entry name" value="ALPHA- 1,6 -FUCOSYLTRANSFERASE"/>
    <property type="match status" value="1"/>
</dbReference>
<dbReference type="AlphaFoldDB" id="A0A1I8BXH8"/>
<keyword evidence="1 3" id="KW-0328">Glycosyltransferase</keyword>
<dbReference type="Pfam" id="PF19745">
    <property type="entry name" value="FUT8_N_cat"/>
    <property type="match status" value="1"/>
</dbReference>
<feature type="domain" description="GT23" evidence="4">
    <location>
        <begin position="1"/>
        <end position="109"/>
    </location>
</feature>
<keyword evidence="5" id="KW-1185">Reference proteome</keyword>
<proteinExistence type="inferred from homology"/>
<dbReference type="GO" id="GO:0006487">
    <property type="term" value="P:protein N-linked glycosylation"/>
    <property type="evidence" value="ECO:0007669"/>
    <property type="project" value="TreeGrafter"/>
</dbReference>
<comment type="caution">
    <text evidence="3">Lacks conserved residue(s) required for the propagation of feature annotation.</text>
</comment>